<protein>
    <recommendedName>
        <fullName evidence="2">DUF6824 domain-containing protein</fullName>
    </recommendedName>
</protein>
<keyword evidence="4" id="KW-1185">Reference proteome</keyword>
<dbReference type="AlphaFoldDB" id="A0A448YVK5"/>
<evidence type="ECO:0000313" key="3">
    <source>
        <dbReference type="EMBL" id="VEU33832.1"/>
    </source>
</evidence>
<accession>A0A448YVK5</accession>
<gene>
    <name evidence="3" type="ORF">PSNMU_V1.4_AUG-EV-PASAV3_0005220</name>
</gene>
<evidence type="ECO:0000313" key="4">
    <source>
        <dbReference type="Proteomes" id="UP000291116"/>
    </source>
</evidence>
<feature type="region of interest" description="Disordered" evidence="1">
    <location>
        <begin position="77"/>
        <end position="234"/>
    </location>
</feature>
<dbReference type="OrthoDB" id="47806at2759"/>
<sequence length="441" mass="49084">MASNRSRNRTQGRSHTIKVHDHDVLSGRGVNIAQHPGNERFRSLINASRDEKYCSDFTTEEKKALAQEVIDHIESLDPPGRFLKREGVSQSSRGLEGPWEELTKKEASKKATQALRDCNRPDRTGYAAQVKAPPDVKVTAEERRRSGISLKDHAAAKVEERSKQPKRNKNSSSSDNRKNPPSSVTAASRKSTKRSIRGSSPANNYKKHRLEETPLSFLQEGPFGAQPELSDSVPFNEATSSTAFAETSVGATPGPPHETSVPVTETPVQYRPTFNQREPQDYGFHHQSHYQNQQQQHLHPYSRSLPVPIMPNSSASYLPVDTGHHQFQSQESNEGDSVPYRAPYSPLVRNSPPRHGNGHSEDVLRLPMDFRQTLFDGEEDDFESMAANAAAGLPHGHNEGGFDMMHHDAHHLDETNENISNGNVANASNQLILPWPSPEQK</sequence>
<dbReference type="Pfam" id="PF20710">
    <property type="entry name" value="DUF6824"/>
    <property type="match status" value="1"/>
</dbReference>
<reference evidence="3 4" key="1">
    <citation type="submission" date="2019-01" db="EMBL/GenBank/DDBJ databases">
        <authorList>
            <person name="Ferrante I. M."/>
        </authorList>
    </citation>
    <scope>NUCLEOTIDE SEQUENCE [LARGE SCALE GENOMIC DNA]</scope>
    <source>
        <strain evidence="3 4">B856</strain>
    </source>
</reference>
<organism evidence="3 4">
    <name type="scientific">Pseudo-nitzschia multistriata</name>
    <dbReference type="NCBI Taxonomy" id="183589"/>
    <lineage>
        <taxon>Eukaryota</taxon>
        <taxon>Sar</taxon>
        <taxon>Stramenopiles</taxon>
        <taxon>Ochrophyta</taxon>
        <taxon>Bacillariophyta</taxon>
        <taxon>Bacillariophyceae</taxon>
        <taxon>Bacillariophycidae</taxon>
        <taxon>Bacillariales</taxon>
        <taxon>Bacillariaceae</taxon>
        <taxon>Pseudo-nitzschia</taxon>
    </lineage>
</organism>
<dbReference type="EMBL" id="CAACVS010000010">
    <property type="protein sequence ID" value="VEU33832.1"/>
    <property type="molecule type" value="Genomic_DNA"/>
</dbReference>
<proteinExistence type="predicted"/>
<feature type="compositionally biased region" description="Low complexity" evidence="1">
    <location>
        <begin position="170"/>
        <end position="183"/>
    </location>
</feature>
<evidence type="ECO:0000256" key="1">
    <source>
        <dbReference type="SAM" id="MobiDB-lite"/>
    </source>
</evidence>
<name>A0A448YVK5_9STRA</name>
<evidence type="ECO:0000259" key="2">
    <source>
        <dbReference type="Pfam" id="PF20710"/>
    </source>
</evidence>
<feature type="compositionally biased region" description="Basic and acidic residues" evidence="1">
    <location>
        <begin position="138"/>
        <end position="163"/>
    </location>
</feature>
<dbReference type="InterPro" id="IPR049227">
    <property type="entry name" value="DUF6824"/>
</dbReference>
<feature type="domain" description="DUF6824" evidence="2">
    <location>
        <begin position="23"/>
        <end position="117"/>
    </location>
</feature>
<dbReference type="Proteomes" id="UP000291116">
    <property type="component" value="Unassembled WGS sequence"/>
</dbReference>